<dbReference type="GO" id="GO:0005634">
    <property type="term" value="C:nucleus"/>
    <property type="evidence" value="ECO:0007669"/>
    <property type="project" value="UniProtKB-SubCell"/>
</dbReference>
<dbReference type="Gene3D" id="1.10.10.60">
    <property type="entry name" value="Homeodomain-like"/>
    <property type="match status" value="1"/>
</dbReference>
<reference evidence="8 9" key="1">
    <citation type="journal article" date="2023" name="G3 (Bethesda)">
        <title>A chromosome-length genome assembly and annotation of blackberry (Rubus argutus, cv. 'Hillquist').</title>
        <authorList>
            <person name="Bruna T."/>
            <person name="Aryal R."/>
            <person name="Dudchenko O."/>
            <person name="Sargent D.J."/>
            <person name="Mead D."/>
            <person name="Buti M."/>
            <person name="Cavallini A."/>
            <person name="Hytonen T."/>
            <person name="Andres J."/>
            <person name="Pham M."/>
            <person name="Weisz D."/>
            <person name="Mascagni F."/>
            <person name="Usai G."/>
            <person name="Natali L."/>
            <person name="Bassil N."/>
            <person name="Fernandez G.E."/>
            <person name="Lomsadze A."/>
            <person name="Armour M."/>
            <person name="Olukolu B."/>
            <person name="Poorten T."/>
            <person name="Britton C."/>
            <person name="Davik J."/>
            <person name="Ashrafi H."/>
            <person name="Aiden E.L."/>
            <person name="Borodovsky M."/>
            <person name="Worthington M."/>
        </authorList>
    </citation>
    <scope>NUCLEOTIDE SEQUENCE [LARGE SCALE GENOMIC DNA]</scope>
    <source>
        <strain evidence="8">PI 553951</strain>
    </source>
</reference>
<dbReference type="Pfam" id="PF00249">
    <property type="entry name" value="Myb_DNA-binding"/>
    <property type="match status" value="1"/>
</dbReference>
<dbReference type="InterPro" id="IPR006447">
    <property type="entry name" value="Myb_dom_plants"/>
</dbReference>
<dbReference type="PANTHER" id="PTHR31499">
    <property type="entry name" value="MYB FAMILY TRANSCRIPTION FACTOR PHL11"/>
    <property type="match status" value="1"/>
</dbReference>
<protein>
    <recommendedName>
        <fullName evidence="7">HTH myb-type domain-containing protein</fullName>
    </recommendedName>
</protein>
<dbReference type="GO" id="GO:0003700">
    <property type="term" value="F:DNA-binding transcription factor activity"/>
    <property type="evidence" value="ECO:0007669"/>
    <property type="project" value="InterPro"/>
</dbReference>
<keyword evidence="5" id="KW-0804">Transcription</keyword>
<evidence type="ECO:0000259" key="7">
    <source>
        <dbReference type="PROSITE" id="PS51294"/>
    </source>
</evidence>
<dbReference type="FunFam" id="1.10.10.60:FF:000002">
    <property type="entry name" value="Myb family transcription factor"/>
    <property type="match status" value="1"/>
</dbReference>
<keyword evidence="6" id="KW-0539">Nucleus</keyword>
<evidence type="ECO:0000256" key="2">
    <source>
        <dbReference type="ARBA" id="ARBA00006783"/>
    </source>
</evidence>
<feature type="domain" description="HTH myb-type" evidence="7">
    <location>
        <begin position="13"/>
        <end position="71"/>
    </location>
</feature>
<dbReference type="Proteomes" id="UP001457282">
    <property type="component" value="Unassembled WGS sequence"/>
</dbReference>
<evidence type="ECO:0000256" key="6">
    <source>
        <dbReference type="ARBA" id="ARBA00023242"/>
    </source>
</evidence>
<dbReference type="InterPro" id="IPR046955">
    <property type="entry name" value="PHR1-like"/>
</dbReference>
<dbReference type="EMBL" id="JBEDUW010000006">
    <property type="protein sequence ID" value="KAK9920413.1"/>
    <property type="molecule type" value="Genomic_DNA"/>
</dbReference>
<dbReference type="SUPFAM" id="SSF46689">
    <property type="entry name" value="Homeodomain-like"/>
    <property type="match status" value="1"/>
</dbReference>
<dbReference type="GO" id="GO:0003677">
    <property type="term" value="F:DNA binding"/>
    <property type="evidence" value="ECO:0007669"/>
    <property type="project" value="InterPro"/>
</dbReference>
<evidence type="ECO:0000256" key="1">
    <source>
        <dbReference type="ARBA" id="ARBA00004123"/>
    </source>
</evidence>
<dbReference type="InterPro" id="IPR009057">
    <property type="entry name" value="Homeodomain-like_sf"/>
</dbReference>
<evidence type="ECO:0000313" key="8">
    <source>
        <dbReference type="EMBL" id="KAK9920413.1"/>
    </source>
</evidence>
<dbReference type="Pfam" id="PF14379">
    <property type="entry name" value="Myb_CC_LHEQLE"/>
    <property type="match status" value="1"/>
</dbReference>
<evidence type="ECO:0000313" key="9">
    <source>
        <dbReference type="Proteomes" id="UP001457282"/>
    </source>
</evidence>
<dbReference type="NCBIfam" id="TIGR01557">
    <property type="entry name" value="myb_SHAQKYF"/>
    <property type="match status" value="1"/>
</dbReference>
<keyword evidence="3" id="KW-0805">Transcription regulation</keyword>
<comment type="subcellular location">
    <subcellularLocation>
        <location evidence="1">Nucleus</location>
    </subcellularLocation>
</comment>
<gene>
    <name evidence="8" type="ORF">M0R45_028968</name>
</gene>
<keyword evidence="4" id="KW-0175">Coiled coil</keyword>
<keyword evidence="9" id="KW-1185">Reference proteome</keyword>
<comment type="caution">
    <text evidence="8">The sequence shown here is derived from an EMBL/GenBank/DDBJ whole genome shotgun (WGS) entry which is preliminary data.</text>
</comment>
<dbReference type="AlphaFoldDB" id="A0AAW1W9D5"/>
<evidence type="ECO:0000256" key="4">
    <source>
        <dbReference type="ARBA" id="ARBA00023054"/>
    </source>
</evidence>
<sequence length="255" mass="28713">MGSSKCSDVSAGNKARLRWTQELHDKFVDAVTKLGGPDRATPKGILKAMGESDLTIYHIKSHLQKYRISKFVPETTSKTSNRQRKNISEILPNFGTTSAAQLNEALHHMHLQVQRRLSDQLVVHKSLKQKFEAQGRFLDKISADRSHSANRPILRKTIKPVSRKSLPSLCEDTESNAKELGSDSDAEKTEIQLSGEEFQALKKQRLPNQNDDIPWNFHILEDQTANISSYPAVYDQISFPWNFGACTSPLVPSFL</sequence>
<comment type="similarity">
    <text evidence="2">Belongs to the MYB-CC family.</text>
</comment>
<evidence type="ECO:0000256" key="3">
    <source>
        <dbReference type="ARBA" id="ARBA00023015"/>
    </source>
</evidence>
<dbReference type="InterPro" id="IPR017930">
    <property type="entry name" value="Myb_dom"/>
</dbReference>
<proteinExistence type="inferred from homology"/>
<dbReference type="InterPro" id="IPR025756">
    <property type="entry name" value="Myb_CC_LHEQLE"/>
</dbReference>
<name>A0AAW1W9D5_RUBAR</name>
<dbReference type="PROSITE" id="PS51294">
    <property type="entry name" value="HTH_MYB"/>
    <property type="match status" value="1"/>
</dbReference>
<evidence type="ECO:0000256" key="5">
    <source>
        <dbReference type="ARBA" id="ARBA00023163"/>
    </source>
</evidence>
<dbReference type="InterPro" id="IPR001005">
    <property type="entry name" value="SANT/Myb"/>
</dbReference>
<organism evidence="8 9">
    <name type="scientific">Rubus argutus</name>
    <name type="common">Southern blackberry</name>
    <dbReference type="NCBI Taxonomy" id="59490"/>
    <lineage>
        <taxon>Eukaryota</taxon>
        <taxon>Viridiplantae</taxon>
        <taxon>Streptophyta</taxon>
        <taxon>Embryophyta</taxon>
        <taxon>Tracheophyta</taxon>
        <taxon>Spermatophyta</taxon>
        <taxon>Magnoliopsida</taxon>
        <taxon>eudicotyledons</taxon>
        <taxon>Gunneridae</taxon>
        <taxon>Pentapetalae</taxon>
        <taxon>rosids</taxon>
        <taxon>fabids</taxon>
        <taxon>Rosales</taxon>
        <taxon>Rosaceae</taxon>
        <taxon>Rosoideae</taxon>
        <taxon>Rosoideae incertae sedis</taxon>
        <taxon>Rubus</taxon>
    </lineage>
</organism>
<accession>A0AAW1W9D5</accession>
<dbReference type="PANTHER" id="PTHR31499:SF79">
    <property type="entry name" value="HTH MYB-TYPE DOMAIN-CONTAINING PROTEIN"/>
    <property type="match status" value="1"/>
</dbReference>